<comment type="catalytic activity">
    <reaction evidence="3">
        <text>an N-terminal (5-L-glutamyl)-[peptide] + an alpha-amino acid = 5-L-glutamyl amino acid + an N-terminal L-alpha-aminoacyl-[peptide]</text>
        <dbReference type="Rhea" id="RHEA:23904"/>
        <dbReference type="Rhea" id="RHEA-COMP:9780"/>
        <dbReference type="Rhea" id="RHEA-COMP:9795"/>
        <dbReference type="ChEBI" id="CHEBI:77644"/>
        <dbReference type="ChEBI" id="CHEBI:78597"/>
        <dbReference type="ChEBI" id="CHEBI:78599"/>
        <dbReference type="ChEBI" id="CHEBI:78608"/>
        <dbReference type="EC" id="2.3.2.2"/>
    </reaction>
</comment>
<sequence>MVTWSPSNFSQTQTVRKGAVRSENGVVAAQHGGAAAVGARVLEQGGNAVDAAIAVSFAIGVVEPWMSGPGGGGYMVIRRPGDDNANVIDFGMRSPAGLDLSNYPLSGGVASDLFPWPSVLDDRNVTGAHSVALPGQVAGMGLAHETYGTKPWADLLEPAVGLAGEGLLVDWYAQLLIAGVVGDLRKFPKSQETFLDADGNPRASAWTALADQRCDMSAMQATLAKIAAGGPREFYEGDLARSIVKDLQAAGSSITEADLAAYKASIVPAHKLDHREGTVFLTPELTAGPTYIRTYELLQKAFEGVNFLGADTYVEYANALFTAYAERLAQMGDVEGHRGCTTHFNVVDSDGMMVSVTQTLLSIFGSKLMLPESGVLMNNGIMWFDPEQGKPNSLAPGKRCLSNMCPIIGERSDGFQFALGASGGRKIMPAVLQISSFIMDYGMDLEAAFHTPRIDVSGGDTVVADNALPGSILQALDQRFRCVAAPRTVYPYNFGCPSAVARDGDENQGATEIMSPWGDAATY</sequence>
<evidence type="ECO:0000256" key="1">
    <source>
        <dbReference type="ARBA" id="ARBA00001049"/>
    </source>
</evidence>
<dbReference type="AlphaFoldDB" id="A0A437QVY0"/>
<comment type="catalytic activity">
    <reaction evidence="1">
        <text>an S-substituted glutathione + H2O = an S-substituted L-cysteinylglycine + L-glutamate</text>
        <dbReference type="Rhea" id="RHEA:59468"/>
        <dbReference type="ChEBI" id="CHEBI:15377"/>
        <dbReference type="ChEBI" id="CHEBI:29985"/>
        <dbReference type="ChEBI" id="CHEBI:90779"/>
        <dbReference type="ChEBI" id="CHEBI:143103"/>
        <dbReference type="EC" id="3.4.19.13"/>
    </reaction>
</comment>
<feature type="active site" description="Nucleophile" evidence="4">
    <location>
        <position position="341"/>
    </location>
</feature>
<gene>
    <name evidence="6" type="ORF">EOI86_04745</name>
</gene>
<dbReference type="OrthoDB" id="9781342at2"/>
<feature type="binding site" evidence="5">
    <location>
        <position position="424"/>
    </location>
    <ligand>
        <name>L-glutamate</name>
        <dbReference type="ChEBI" id="CHEBI:29985"/>
    </ligand>
</feature>
<evidence type="ECO:0000256" key="2">
    <source>
        <dbReference type="ARBA" id="ARBA00001089"/>
    </source>
</evidence>
<dbReference type="SUPFAM" id="SSF56235">
    <property type="entry name" value="N-terminal nucleophile aminohydrolases (Ntn hydrolases)"/>
    <property type="match status" value="1"/>
</dbReference>
<dbReference type="EMBL" id="SADE01000001">
    <property type="protein sequence ID" value="RVU38593.1"/>
    <property type="molecule type" value="Genomic_DNA"/>
</dbReference>
<evidence type="ECO:0000256" key="4">
    <source>
        <dbReference type="PIRSR" id="PIRSR600101-1"/>
    </source>
</evidence>
<name>A0A437QVY0_9PROT</name>
<dbReference type="InterPro" id="IPR029055">
    <property type="entry name" value="Ntn_hydrolases_N"/>
</dbReference>
<organism evidence="6 7">
    <name type="scientific">Hwanghaeella grinnelliae</name>
    <dbReference type="NCBI Taxonomy" id="2500179"/>
    <lineage>
        <taxon>Bacteria</taxon>
        <taxon>Pseudomonadati</taxon>
        <taxon>Pseudomonadota</taxon>
        <taxon>Alphaproteobacteria</taxon>
        <taxon>Rhodospirillales</taxon>
        <taxon>Rhodospirillaceae</taxon>
        <taxon>Hwanghaeella</taxon>
    </lineage>
</organism>
<comment type="catalytic activity">
    <reaction evidence="2">
        <text>glutathione + H2O = L-cysteinylglycine + L-glutamate</text>
        <dbReference type="Rhea" id="RHEA:28807"/>
        <dbReference type="ChEBI" id="CHEBI:15377"/>
        <dbReference type="ChEBI" id="CHEBI:29985"/>
        <dbReference type="ChEBI" id="CHEBI:57925"/>
        <dbReference type="ChEBI" id="CHEBI:61694"/>
        <dbReference type="EC" id="3.4.19.13"/>
    </reaction>
</comment>
<accession>A0A437QVY0</accession>
<dbReference type="RefSeq" id="WP_127763965.1">
    <property type="nucleotide sequence ID" value="NZ_SADE01000001.1"/>
</dbReference>
<protein>
    <submittedName>
        <fullName evidence="6">Gamma-glutamyltransferase</fullName>
    </submittedName>
</protein>
<dbReference type="InterPro" id="IPR043137">
    <property type="entry name" value="GGT_ssub_C"/>
</dbReference>
<dbReference type="PRINTS" id="PR01210">
    <property type="entry name" value="GGTRANSPTASE"/>
</dbReference>
<dbReference type="GO" id="GO:0103068">
    <property type="term" value="F:leukotriene C4 gamma-glutamyl transferase activity"/>
    <property type="evidence" value="ECO:0007669"/>
    <property type="project" value="UniProtKB-EC"/>
</dbReference>
<dbReference type="PANTHER" id="PTHR11686:SF9">
    <property type="entry name" value="RE13973P"/>
    <property type="match status" value="1"/>
</dbReference>
<evidence type="ECO:0000256" key="5">
    <source>
        <dbReference type="PIRSR" id="PIRSR600101-2"/>
    </source>
</evidence>
<proteinExistence type="predicted"/>
<keyword evidence="7" id="KW-1185">Reference proteome</keyword>
<keyword evidence="6" id="KW-0808">Transferase</keyword>
<reference evidence="7" key="1">
    <citation type="submission" date="2019-01" db="EMBL/GenBank/DDBJ databases">
        <title>Gri0909 isolated from a small marine red alga.</title>
        <authorList>
            <person name="Kim J."/>
            <person name="Jeong S.E."/>
            <person name="Jeon C.O."/>
        </authorList>
    </citation>
    <scope>NUCLEOTIDE SEQUENCE [LARGE SCALE GENOMIC DNA]</scope>
    <source>
        <strain evidence="7">Gri0909</strain>
    </source>
</reference>
<dbReference type="GO" id="GO:0036374">
    <property type="term" value="F:glutathione hydrolase activity"/>
    <property type="evidence" value="ECO:0007669"/>
    <property type="project" value="UniProtKB-EC"/>
</dbReference>
<dbReference type="Pfam" id="PF01019">
    <property type="entry name" value="G_glu_transpept"/>
    <property type="match status" value="2"/>
</dbReference>
<comment type="caution">
    <text evidence="6">The sequence shown here is derived from an EMBL/GenBank/DDBJ whole genome shotgun (WGS) entry which is preliminary data.</text>
</comment>
<dbReference type="Gene3D" id="3.60.20.40">
    <property type="match status" value="1"/>
</dbReference>
<evidence type="ECO:0000256" key="3">
    <source>
        <dbReference type="ARBA" id="ARBA00047417"/>
    </source>
</evidence>
<dbReference type="Proteomes" id="UP000287447">
    <property type="component" value="Unassembled WGS sequence"/>
</dbReference>
<dbReference type="GO" id="GO:0006751">
    <property type="term" value="P:glutathione catabolic process"/>
    <property type="evidence" value="ECO:0007669"/>
    <property type="project" value="InterPro"/>
</dbReference>
<dbReference type="InterPro" id="IPR000101">
    <property type="entry name" value="GGT_peptidase"/>
</dbReference>
<evidence type="ECO:0000313" key="6">
    <source>
        <dbReference type="EMBL" id="RVU38593.1"/>
    </source>
</evidence>
<dbReference type="PANTHER" id="PTHR11686">
    <property type="entry name" value="GAMMA GLUTAMYL TRANSPEPTIDASE"/>
    <property type="match status" value="1"/>
</dbReference>
<evidence type="ECO:0000313" key="7">
    <source>
        <dbReference type="Proteomes" id="UP000287447"/>
    </source>
</evidence>
<dbReference type="GO" id="GO:0005886">
    <property type="term" value="C:plasma membrane"/>
    <property type="evidence" value="ECO:0007669"/>
    <property type="project" value="TreeGrafter"/>
</dbReference>